<organism evidence="1 2">
    <name type="scientific">Ferrigenium kumadai</name>
    <dbReference type="NCBI Taxonomy" id="1682490"/>
    <lineage>
        <taxon>Bacteria</taxon>
        <taxon>Pseudomonadati</taxon>
        <taxon>Pseudomonadota</taxon>
        <taxon>Betaproteobacteria</taxon>
        <taxon>Nitrosomonadales</taxon>
        <taxon>Gallionellaceae</taxon>
        <taxon>Ferrigenium</taxon>
    </lineage>
</organism>
<dbReference type="Gene3D" id="3.90.550.10">
    <property type="entry name" value="Spore Coat Polysaccharide Biosynthesis Protein SpsA, Chain A"/>
    <property type="match status" value="1"/>
</dbReference>
<dbReference type="EMBL" id="AP019536">
    <property type="protein sequence ID" value="BBJ00027.1"/>
    <property type="molecule type" value="Genomic_DNA"/>
</dbReference>
<dbReference type="Proteomes" id="UP001319121">
    <property type="component" value="Chromosome"/>
</dbReference>
<proteinExistence type="predicted"/>
<sequence>MRNESLILEDTLSHMSGFVDAIVAYDDASTDSTLEILRNCPKVAMVVANTNWEPSIDARLEAETRHRGLLLSLLNAHLSADWVFCFDADERYIGNIRDTLHAMKSHKNDGIRIQLFDAYMTADDCLPYSSGRSLLNFRRKFGPEKREILMLWKNSPSVFYHGLDAREPQGVSHAITSFHCQHYGKSISVQQWEETCDYYARHFPPEPYGKKWLSRKGKAIHTQSDFSRPLYDWGDDLFSNAVLI</sequence>
<keyword evidence="2" id="KW-1185">Reference proteome</keyword>
<dbReference type="KEGG" id="fku:FGKAn22_17190"/>
<reference evidence="1 2" key="1">
    <citation type="submission" date="2019-03" db="EMBL/GenBank/DDBJ databases">
        <title>Complete genome sequence of Ferrigenium kumadai strain An22, a microaerophilic iron-oxidizing bacterium isolated from a paddy field soil.</title>
        <authorList>
            <person name="Watanabe T."/>
            <person name="Asakawa S."/>
        </authorList>
    </citation>
    <scope>NUCLEOTIDE SEQUENCE [LARGE SCALE GENOMIC DNA]</scope>
    <source>
        <strain evidence="1 2">An22</strain>
    </source>
</reference>
<gene>
    <name evidence="1" type="ORF">FGKAn22_17190</name>
</gene>
<protein>
    <recommendedName>
        <fullName evidence="3">Glycosyl transferase family 2</fullName>
    </recommendedName>
</protein>
<dbReference type="RefSeq" id="WP_212785283.1">
    <property type="nucleotide sequence ID" value="NZ_AP019536.1"/>
</dbReference>
<dbReference type="AlphaFoldDB" id="A0AAN1W0U4"/>
<evidence type="ECO:0008006" key="3">
    <source>
        <dbReference type="Google" id="ProtNLM"/>
    </source>
</evidence>
<dbReference type="InterPro" id="IPR029044">
    <property type="entry name" value="Nucleotide-diphossugar_trans"/>
</dbReference>
<evidence type="ECO:0000313" key="2">
    <source>
        <dbReference type="Proteomes" id="UP001319121"/>
    </source>
</evidence>
<dbReference type="SUPFAM" id="SSF53448">
    <property type="entry name" value="Nucleotide-diphospho-sugar transferases"/>
    <property type="match status" value="1"/>
</dbReference>
<accession>A0AAN1W0U4</accession>
<dbReference type="Pfam" id="PF13704">
    <property type="entry name" value="Glyco_tranf_2_4"/>
    <property type="match status" value="1"/>
</dbReference>
<evidence type="ECO:0000313" key="1">
    <source>
        <dbReference type="EMBL" id="BBJ00027.1"/>
    </source>
</evidence>
<name>A0AAN1W0U4_9PROT</name>